<protein>
    <recommendedName>
        <fullName evidence="2">Glycoside hydrolase family 38 N-terminal domain-containing protein</fullName>
    </recommendedName>
</protein>
<dbReference type="PANTHER" id="PTHR11607:SF69">
    <property type="entry name" value="ALPHA-MANNOSIDASE 2"/>
    <property type="match status" value="1"/>
</dbReference>
<gene>
    <name evidence="3" type="ORF">XENOCAPTIV_025439</name>
</gene>
<dbReference type="InterPro" id="IPR050843">
    <property type="entry name" value="Glycosyl_Hydrlase_38"/>
</dbReference>
<reference evidence="3 4" key="1">
    <citation type="submission" date="2021-06" db="EMBL/GenBank/DDBJ databases">
        <authorList>
            <person name="Palmer J.M."/>
        </authorList>
    </citation>
    <scope>NUCLEOTIDE SEQUENCE [LARGE SCALE GENOMIC DNA]</scope>
    <source>
        <strain evidence="3 4">XC_2019</strain>
        <tissue evidence="3">Muscle</tissue>
    </source>
</reference>
<evidence type="ECO:0000313" key="4">
    <source>
        <dbReference type="Proteomes" id="UP001434883"/>
    </source>
</evidence>
<dbReference type="Proteomes" id="UP001434883">
    <property type="component" value="Unassembled WGS sequence"/>
</dbReference>
<evidence type="ECO:0000259" key="2">
    <source>
        <dbReference type="Pfam" id="PF01074"/>
    </source>
</evidence>
<name>A0ABV0S0L2_9TELE</name>
<sequence length="190" mass="21573">DLSRLQLKIDRLEHLLVDNNRLVARLRDLLLLRESSEGRGVANVSSDSTHNRGGPPPGCRKAEEIKDSVDGVQLLDVYDLLPFDNPDGGAWKQGFEISYHGDEWAEQPLELFLVPHSHNDPGWLKTFDGYYQDQTRHILDNMLVKLGEDSRYVHWSQTRSSCIKTCQHAQARMPSRPSAAYSLRREAPGV</sequence>
<dbReference type="PANTHER" id="PTHR11607">
    <property type="entry name" value="ALPHA-MANNOSIDASE"/>
    <property type="match status" value="1"/>
</dbReference>
<feature type="region of interest" description="Disordered" evidence="1">
    <location>
        <begin position="41"/>
        <end position="62"/>
    </location>
</feature>
<evidence type="ECO:0000313" key="3">
    <source>
        <dbReference type="EMBL" id="MEQ2213999.1"/>
    </source>
</evidence>
<dbReference type="Pfam" id="PF01074">
    <property type="entry name" value="Glyco_hydro_38N"/>
    <property type="match status" value="1"/>
</dbReference>
<dbReference type="EMBL" id="JAHRIN010064958">
    <property type="protein sequence ID" value="MEQ2213999.1"/>
    <property type="molecule type" value="Genomic_DNA"/>
</dbReference>
<proteinExistence type="predicted"/>
<keyword evidence="4" id="KW-1185">Reference proteome</keyword>
<organism evidence="3 4">
    <name type="scientific">Xenoophorus captivus</name>
    <dbReference type="NCBI Taxonomy" id="1517983"/>
    <lineage>
        <taxon>Eukaryota</taxon>
        <taxon>Metazoa</taxon>
        <taxon>Chordata</taxon>
        <taxon>Craniata</taxon>
        <taxon>Vertebrata</taxon>
        <taxon>Euteleostomi</taxon>
        <taxon>Actinopterygii</taxon>
        <taxon>Neopterygii</taxon>
        <taxon>Teleostei</taxon>
        <taxon>Neoteleostei</taxon>
        <taxon>Acanthomorphata</taxon>
        <taxon>Ovalentaria</taxon>
        <taxon>Atherinomorphae</taxon>
        <taxon>Cyprinodontiformes</taxon>
        <taxon>Goodeidae</taxon>
        <taxon>Xenoophorus</taxon>
    </lineage>
</organism>
<dbReference type="InterPro" id="IPR000602">
    <property type="entry name" value="Glyco_hydro_38_N"/>
</dbReference>
<accession>A0ABV0S0L2</accession>
<dbReference type="SUPFAM" id="SSF88713">
    <property type="entry name" value="Glycoside hydrolase/deacetylase"/>
    <property type="match status" value="1"/>
</dbReference>
<dbReference type="Gene3D" id="3.20.110.10">
    <property type="entry name" value="Glycoside hydrolase 38, N terminal domain"/>
    <property type="match status" value="1"/>
</dbReference>
<comment type="caution">
    <text evidence="3">The sequence shown here is derived from an EMBL/GenBank/DDBJ whole genome shotgun (WGS) entry which is preliminary data.</text>
</comment>
<dbReference type="InterPro" id="IPR027291">
    <property type="entry name" value="Glyco_hydro_38_N_sf"/>
</dbReference>
<feature type="domain" description="Glycoside hydrolase family 38 N-terminal" evidence="2">
    <location>
        <begin position="111"/>
        <end position="169"/>
    </location>
</feature>
<evidence type="ECO:0000256" key="1">
    <source>
        <dbReference type="SAM" id="MobiDB-lite"/>
    </source>
</evidence>
<feature type="non-terminal residue" evidence="3">
    <location>
        <position position="1"/>
    </location>
</feature>
<dbReference type="InterPro" id="IPR011330">
    <property type="entry name" value="Glyco_hydro/deAcase_b/a-brl"/>
</dbReference>